<reference evidence="4" key="1">
    <citation type="journal article" date="2023" name="Mol. Phylogenet. Evol.">
        <title>Genome-scale phylogeny and comparative genomics of the fungal order Sordariales.</title>
        <authorList>
            <person name="Hensen N."/>
            <person name="Bonometti L."/>
            <person name="Westerberg I."/>
            <person name="Brannstrom I.O."/>
            <person name="Guillou S."/>
            <person name="Cros-Aarteil S."/>
            <person name="Calhoun S."/>
            <person name="Haridas S."/>
            <person name="Kuo A."/>
            <person name="Mondo S."/>
            <person name="Pangilinan J."/>
            <person name="Riley R."/>
            <person name="LaButti K."/>
            <person name="Andreopoulos B."/>
            <person name="Lipzen A."/>
            <person name="Chen C."/>
            <person name="Yan M."/>
            <person name="Daum C."/>
            <person name="Ng V."/>
            <person name="Clum A."/>
            <person name="Steindorff A."/>
            <person name="Ohm R.A."/>
            <person name="Martin F."/>
            <person name="Silar P."/>
            <person name="Natvig D.O."/>
            <person name="Lalanne C."/>
            <person name="Gautier V."/>
            <person name="Ament-Velasquez S.L."/>
            <person name="Kruys A."/>
            <person name="Hutchinson M.I."/>
            <person name="Powell A.J."/>
            <person name="Barry K."/>
            <person name="Miller A.N."/>
            <person name="Grigoriev I.V."/>
            <person name="Debuchy R."/>
            <person name="Gladieux P."/>
            <person name="Hiltunen Thoren M."/>
            <person name="Johannesson H."/>
        </authorList>
    </citation>
    <scope>NUCLEOTIDE SEQUENCE</scope>
    <source>
        <strain evidence="4">PSN293</strain>
    </source>
</reference>
<gene>
    <name evidence="4" type="ORF">QBC37DRAFT_286002</name>
</gene>
<evidence type="ECO:0000256" key="2">
    <source>
        <dbReference type="SAM" id="MobiDB-lite"/>
    </source>
</evidence>
<feature type="domain" description="HNH nuclease" evidence="3">
    <location>
        <begin position="216"/>
        <end position="277"/>
    </location>
</feature>
<evidence type="ECO:0000256" key="1">
    <source>
        <dbReference type="SAM" id="Coils"/>
    </source>
</evidence>
<dbReference type="Pfam" id="PF13391">
    <property type="entry name" value="HNH_2"/>
    <property type="match status" value="1"/>
</dbReference>
<keyword evidence="5" id="KW-1185">Reference proteome</keyword>
<evidence type="ECO:0000313" key="4">
    <source>
        <dbReference type="EMBL" id="KAK4213387.1"/>
    </source>
</evidence>
<reference evidence="4" key="2">
    <citation type="submission" date="2023-05" db="EMBL/GenBank/DDBJ databases">
        <authorList>
            <consortium name="Lawrence Berkeley National Laboratory"/>
            <person name="Steindorff A."/>
            <person name="Hensen N."/>
            <person name="Bonometti L."/>
            <person name="Westerberg I."/>
            <person name="Brannstrom I.O."/>
            <person name="Guillou S."/>
            <person name="Cros-Aarteil S."/>
            <person name="Calhoun S."/>
            <person name="Haridas S."/>
            <person name="Kuo A."/>
            <person name="Mondo S."/>
            <person name="Pangilinan J."/>
            <person name="Riley R."/>
            <person name="Labutti K."/>
            <person name="Andreopoulos B."/>
            <person name="Lipzen A."/>
            <person name="Chen C."/>
            <person name="Yanf M."/>
            <person name="Daum C."/>
            <person name="Ng V."/>
            <person name="Clum A."/>
            <person name="Ohm R."/>
            <person name="Martin F."/>
            <person name="Silar P."/>
            <person name="Natvig D."/>
            <person name="Lalanne C."/>
            <person name="Gautier V."/>
            <person name="Ament-Velasquez S.L."/>
            <person name="Kruys A."/>
            <person name="Hutchinson M.I."/>
            <person name="Powell A.J."/>
            <person name="Barry K."/>
            <person name="Miller A.N."/>
            <person name="Grigoriev I.V."/>
            <person name="Debuchy R."/>
            <person name="Gladieux P."/>
            <person name="Thoren M.H."/>
            <person name="Johannesson H."/>
        </authorList>
    </citation>
    <scope>NUCLEOTIDE SEQUENCE</scope>
    <source>
        <strain evidence="4">PSN293</strain>
    </source>
</reference>
<comment type="caution">
    <text evidence="4">The sequence shown here is derived from an EMBL/GenBank/DDBJ whole genome shotgun (WGS) entry which is preliminary data.</text>
</comment>
<organism evidence="4 5">
    <name type="scientific">Rhypophila decipiens</name>
    <dbReference type="NCBI Taxonomy" id="261697"/>
    <lineage>
        <taxon>Eukaryota</taxon>
        <taxon>Fungi</taxon>
        <taxon>Dikarya</taxon>
        <taxon>Ascomycota</taxon>
        <taxon>Pezizomycotina</taxon>
        <taxon>Sordariomycetes</taxon>
        <taxon>Sordariomycetidae</taxon>
        <taxon>Sordariales</taxon>
        <taxon>Naviculisporaceae</taxon>
        <taxon>Rhypophila</taxon>
    </lineage>
</organism>
<dbReference type="EMBL" id="MU858109">
    <property type="protein sequence ID" value="KAK4213387.1"/>
    <property type="molecule type" value="Genomic_DNA"/>
</dbReference>
<evidence type="ECO:0000313" key="5">
    <source>
        <dbReference type="Proteomes" id="UP001301769"/>
    </source>
</evidence>
<dbReference type="Proteomes" id="UP001301769">
    <property type="component" value="Unassembled WGS sequence"/>
</dbReference>
<name>A0AAN6YC94_9PEZI</name>
<feature type="coiled-coil region" evidence="1">
    <location>
        <begin position="80"/>
        <end position="107"/>
    </location>
</feature>
<feature type="region of interest" description="Disordered" evidence="2">
    <location>
        <begin position="1"/>
        <end position="40"/>
    </location>
</feature>
<dbReference type="AlphaFoldDB" id="A0AAN6YC94"/>
<dbReference type="InterPro" id="IPR003615">
    <property type="entry name" value="HNH_nuc"/>
</dbReference>
<feature type="compositionally biased region" description="Basic and acidic residues" evidence="2">
    <location>
        <begin position="31"/>
        <end position="40"/>
    </location>
</feature>
<sequence length="449" mass="51160">MDDKDVSPQSKQLAPEIGAKNLTAQSWSARKVSDRKRTEYKALKKRVNPGADSDTNFEEEEETIDTEDIDIETREKHLALAKLGIEYRAKEKEALKLERELIGENLERGKITEEEALVEIADANRRILSSGDLLWRNMRKKARLEDTGGVKLLDPHCGSGAAEAVLHIFRKAEKTGETKATKKKRESHFREDSIKHYNMGVLEDKQLMRVYCHATADSLNAPPKEVIAAHIVPHHFYNKRLAALLFGSRAEELQKPGNCLLLYSIIGDWFDQHSIVIIPVDNKEQTIKRWKMEVVNKGIEEGPLYIEKGKPLFGKDLHGRELTFRNDERPAARFLYFKFVLALVWMRDVKRPGWQVFWAKYYQERPFAIPGPYMRKSMLIAISSHFGPADTKVLESWIADNGFDKPILLSDEAEKLVADEVARQVMEITGRAGIADDSEDSDDSSDGGW</sequence>
<accession>A0AAN6YC94</accession>
<keyword evidence="1" id="KW-0175">Coiled coil</keyword>
<protein>
    <recommendedName>
        <fullName evidence="3">HNH nuclease domain-containing protein</fullName>
    </recommendedName>
</protein>
<evidence type="ECO:0000259" key="3">
    <source>
        <dbReference type="Pfam" id="PF13391"/>
    </source>
</evidence>
<proteinExistence type="predicted"/>